<gene>
    <name evidence="2" type="ORF">H9804_04795</name>
</gene>
<reference evidence="2" key="1">
    <citation type="journal article" date="2021" name="PeerJ">
        <title>Extensive microbial diversity within the chicken gut microbiome revealed by metagenomics and culture.</title>
        <authorList>
            <person name="Gilroy R."/>
            <person name="Ravi A."/>
            <person name="Getino M."/>
            <person name="Pursley I."/>
            <person name="Horton D.L."/>
            <person name="Alikhan N.F."/>
            <person name="Baker D."/>
            <person name="Gharbi K."/>
            <person name="Hall N."/>
            <person name="Watson M."/>
            <person name="Adriaenssens E.M."/>
            <person name="Foster-Nyarko E."/>
            <person name="Jarju S."/>
            <person name="Secka A."/>
            <person name="Antonio M."/>
            <person name="Oren A."/>
            <person name="Chaudhuri R.R."/>
            <person name="La Ragione R."/>
            <person name="Hildebrand F."/>
            <person name="Pallen M.J."/>
        </authorList>
    </citation>
    <scope>NUCLEOTIDE SEQUENCE</scope>
    <source>
        <strain evidence="2">ChiW4-1371</strain>
    </source>
</reference>
<evidence type="ECO:0008006" key="4">
    <source>
        <dbReference type="Google" id="ProtNLM"/>
    </source>
</evidence>
<evidence type="ECO:0000256" key="1">
    <source>
        <dbReference type="SAM" id="SignalP"/>
    </source>
</evidence>
<dbReference type="SUPFAM" id="SSF101756">
    <property type="entry name" value="Hypothetical protein YgiW"/>
    <property type="match status" value="1"/>
</dbReference>
<evidence type="ECO:0000313" key="2">
    <source>
        <dbReference type="EMBL" id="HIZ89242.1"/>
    </source>
</evidence>
<dbReference type="Proteomes" id="UP000824176">
    <property type="component" value="Unassembled WGS sequence"/>
</dbReference>
<protein>
    <recommendedName>
        <fullName evidence="4">Bacterial OB-fold domain-containing protein</fullName>
    </recommendedName>
</protein>
<feature type="signal peptide" evidence="1">
    <location>
        <begin position="1"/>
        <end position="19"/>
    </location>
</feature>
<name>A0A9D2KBX5_9BACT</name>
<keyword evidence="1" id="KW-0732">Signal</keyword>
<accession>A0A9D2KBX5</accession>
<organism evidence="2 3">
    <name type="scientific">Candidatus Mucispirillum faecigallinarum</name>
    <dbReference type="NCBI Taxonomy" id="2838699"/>
    <lineage>
        <taxon>Bacteria</taxon>
        <taxon>Pseudomonadati</taxon>
        <taxon>Deferribacterota</taxon>
        <taxon>Deferribacteres</taxon>
        <taxon>Deferribacterales</taxon>
        <taxon>Mucispirillaceae</taxon>
        <taxon>Mucispirillum</taxon>
    </lineage>
</organism>
<proteinExistence type="predicted"/>
<evidence type="ECO:0000313" key="3">
    <source>
        <dbReference type="Proteomes" id="UP000824176"/>
    </source>
</evidence>
<reference evidence="2" key="2">
    <citation type="submission" date="2021-04" db="EMBL/GenBank/DDBJ databases">
        <authorList>
            <person name="Gilroy R."/>
        </authorList>
    </citation>
    <scope>NUCLEOTIDE SEQUENCE</scope>
    <source>
        <strain evidence="2">ChiW4-1371</strain>
    </source>
</reference>
<sequence length="129" mass="14558">MKKFVLTAAFILLFNSVYAKPHPPVEPFYSEVYTVNDCLNAYDGTTCIITGKIINLDTYNDNRYIIQDNTGQIAGKFSHHVIGNHGEIIGGTYKIIGELRGAAPHPEYHNGPKPHRYDPHIAVRYIEKQ</sequence>
<dbReference type="EMBL" id="DXAQ01000074">
    <property type="protein sequence ID" value="HIZ89242.1"/>
    <property type="molecule type" value="Genomic_DNA"/>
</dbReference>
<feature type="chain" id="PRO_5038646909" description="Bacterial OB-fold domain-containing protein" evidence="1">
    <location>
        <begin position="20"/>
        <end position="129"/>
    </location>
</feature>
<dbReference type="InterPro" id="IPR036700">
    <property type="entry name" value="BOBF_sf"/>
</dbReference>
<dbReference type="AlphaFoldDB" id="A0A9D2KBX5"/>
<dbReference type="Gene3D" id="2.40.50.200">
    <property type="entry name" value="Bacterial OB-fold"/>
    <property type="match status" value="1"/>
</dbReference>
<comment type="caution">
    <text evidence="2">The sequence shown here is derived from an EMBL/GenBank/DDBJ whole genome shotgun (WGS) entry which is preliminary data.</text>
</comment>